<dbReference type="AlphaFoldDB" id="A0A5J4KAM3"/>
<feature type="transmembrane region" description="Helical" evidence="7">
    <location>
        <begin position="250"/>
        <end position="275"/>
    </location>
</feature>
<feature type="domain" description="ABC transmembrane type-1" evidence="9">
    <location>
        <begin position="135"/>
        <end position="330"/>
    </location>
</feature>
<feature type="region of interest" description="Disordered" evidence="8">
    <location>
        <begin position="1"/>
        <end position="21"/>
    </location>
</feature>
<evidence type="ECO:0000256" key="3">
    <source>
        <dbReference type="ARBA" id="ARBA00022475"/>
    </source>
</evidence>
<evidence type="ECO:0000313" key="11">
    <source>
        <dbReference type="Proteomes" id="UP000334820"/>
    </source>
</evidence>
<evidence type="ECO:0000256" key="2">
    <source>
        <dbReference type="ARBA" id="ARBA00022448"/>
    </source>
</evidence>
<organism evidence="10 11">
    <name type="scientific">Thermogemmatispora aurantia</name>
    <dbReference type="NCBI Taxonomy" id="2045279"/>
    <lineage>
        <taxon>Bacteria</taxon>
        <taxon>Bacillati</taxon>
        <taxon>Chloroflexota</taxon>
        <taxon>Ktedonobacteria</taxon>
        <taxon>Thermogemmatisporales</taxon>
        <taxon>Thermogemmatisporaceae</taxon>
        <taxon>Thermogemmatispora</taxon>
    </lineage>
</organism>
<protein>
    <submittedName>
        <fullName evidence="10">ABC transporter permease</fullName>
    </submittedName>
</protein>
<keyword evidence="4 7" id="KW-0812">Transmembrane</keyword>
<evidence type="ECO:0000256" key="5">
    <source>
        <dbReference type="ARBA" id="ARBA00022989"/>
    </source>
</evidence>
<evidence type="ECO:0000313" key="10">
    <source>
        <dbReference type="EMBL" id="GER83730.1"/>
    </source>
</evidence>
<reference evidence="10 11" key="1">
    <citation type="journal article" date="2019" name="Int. J. Syst. Evol. Microbiol.">
        <title>Thermogemmatispora aurantia sp. nov. and Thermogemmatispora argillosa sp. nov., within the class Ktedonobacteria, and emended description of the genus Thermogemmatispora.</title>
        <authorList>
            <person name="Zheng Y."/>
            <person name="Wang C.M."/>
            <person name="Sakai Y."/>
            <person name="Abe K."/>
            <person name="Yokota A."/>
            <person name="Yabe S."/>
        </authorList>
    </citation>
    <scope>NUCLEOTIDE SEQUENCE [LARGE SCALE GENOMIC DNA]</scope>
    <source>
        <strain evidence="10 11">A1-2</strain>
    </source>
</reference>
<keyword evidence="5 7" id="KW-1133">Transmembrane helix</keyword>
<keyword evidence="3" id="KW-1003">Cell membrane</keyword>
<dbReference type="InterPro" id="IPR035906">
    <property type="entry name" value="MetI-like_sf"/>
</dbReference>
<feature type="transmembrane region" description="Helical" evidence="7">
    <location>
        <begin position="170"/>
        <end position="188"/>
    </location>
</feature>
<keyword evidence="2 7" id="KW-0813">Transport</keyword>
<comment type="similarity">
    <text evidence="7">Belongs to the binding-protein-dependent transport system permease family.</text>
</comment>
<dbReference type="PANTHER" id="PTHR43744">
    <property type="entry name" value="ABC TRANSPORTER PERMEASE PROTEIN MG189-RELATED-RELATED"/>
    <property type="match status" value="1"/>
</dbReference>
<dbReference type="Gene3D" id="1.10.3720.10">
    <property type="entry name" value="MetI-like"/>
    <property type="match status" value="1"/>
</dbReference>
<dbReference type="SUPFAM" id="SSF161098">
    <property type="entry name" value="MetI-like"/>
    <property type="match status" value="1"/>
</dbReference>
<comment type="subcellular location">
    <subcellularLocation>
        <location evidence="1 7">Cell membrane</location>
        <topology evidence="1 7">Multi-pass membrane protein</topology>
    </subcellularLocation>
</comment>
<proteinExistence type="inferred from homology"/>
<evidence type="ECO:0000256" key="6">
    <source>
        <dbReference type="ARBA" id="ARBA00023136"/>
    </source>
</evidence>
<dbReference type="Proteomes" id="UP000334820">
    <property type="component" value="Unassembled WGS sequence"/>
</dbReference>
<evidence type="ECO:0000256" key="7">
    <source>
        <dbReference type="RuleBase" id="RU363032"/>
    </source>
</evidence>
<keyword evidence="11" id="KW-1185">Reference proteome</keyword>
<dbReference type="EMBL" id="BKZV01000003">
    <property type="protein sequence ID" value="GER83730.1"/>
    <property type="molecule type" value="Genomic_DNA"/>
</dbReference>
<comment type="caution">
    <text evidence="10">The sequence shown here is derived from an EMBL/GenBank/DDBJ whole genome shotgun (WGS) entry which is preliminary data.</text>
</comment>
<name>A0A5J4KAM3_9CHLR</name>
<evidence type="ECO:0000256" key="4">
    <source>
        <dbReference type="ARBA" id="ARBA00022692"/>
    </source>
</evidence>
<evidence type="ECO:0000256" key="1">
    <source>
        <dbReference type="ARBA" id="ARBA00004651"/>
    </source>
</evidence>
<feature type="transmembrane region" description="Helical" evidence="7">
    <location>
        <begin position="208"/>
        <end position="229"/>
    </location>
</feature>
<dbReference type="PANTHER" id="PTHR43744:SF12">
    <property type="entry name" value="ABC TRANSPORTER PERMEASE PROTEIN MG189-RELATED"/>
    <property type="match status" value="1"/>
</dbReference>
<dbReference type="GO" id="GO:0005886">
    <property type="term" value="C:plasma membrane"/>
    <property type="evidence" value="ECO:0007669"/>
    <property type="project" value="UniProtKB-SubCell"/>
</dbReference>
<dbReference type="CDD" id="cd06261">
    <property type="entry name" value="TM_PBP2"/>
    <property type="match status" value="1"/>
</dbReference>
<dbReference type="PROSITE" id="PS50928">
    <property type="entry name" value="ABC_TM1"/>
    <property type="match status" value="1"/>
</dbReference>
<feature type="transmembrane region" description="Helical" evidence="7">
    <location>
        <begin position="71"/>
        <end position="93"/>
    </location>
</feature>
<feature type="transmembrane region" description="Helical" evidence="7">
    <location>
        <begin position="309"/>
        <end position="330"/>
    </location>
</feature>
<keyword evidence="6 7" id="KW-0472">Membrane</keyword>
<gene>
    <name evidence="10" type="ORF">KTAU_23670</name>
</gene>
<evidence type="ECO:0000259" key="9">
    <source>
        <dbReference type="PROSITE" id="PS50928"/>
    </source>
</evidence>
<dbReference type="InterPro" id="IPR000515">
    <property type="entry name" value="MetI-like"/>
</dbReference>
<feature type="transmembrane region" description="Helical" evidence="7">
    <location>
        <begin position="139"/>
        <end position="158"/>
    </location>
</feature>
<dbReference type="GO" id="GO:0055085">
    <property type="term" value="P:transmembrane transport"/>
    <property type="evidence" value="ECO:0007669"/>
    <property type="project" value="InterPro"/>
</dbReference>
<sequence length="345" mass="38417">MVTEYNEPLLEQEPGSDQHRQRASADGLARSLLGRGWRWRRSAAEASSSSEASGERTLLSPLMLRRPLVRFCYWVVFLLLLVGTLTTLGPLYWMVSGALKSNVEIFQRPPTFWPAHPQWSNYSNAWQILQLPLYLGNSLMLAAGAVLLQLLVSATAAYALSKLRPWGRSAILFAFFATLMVPPVVYLIPQFVNISDLPLIHVSLINNWAGVWLPEAANAFNILILKSFFDTIPGELTDAARLDGASSWQVFTRIVLPLSRPALAVITIFTVIASWKDFLWPLLVLSNSNLQPLMVALYHESGLNANLPFSYLMAGLVFASLPPILLFLLFQRQIIRGVNLTGLKG</sequence>
<dbReference type="Pfam" id="PF00528">
    <property type="entry name" value="BPD_transp_1"/>
    <property type="match status" value="1"/>
</dbReference>
<accession>A0A5J4KAM3</accession>
<evidence type="ECO:0000256" key="8">
    <source>
        <dbReference type="SAM" id="MobiDB-lite"/>
    </source>
</evidence>